<organism evidence="3 4">
    <name type="scientific">Periophthalmus magnuspinnatus</name>
    <dbReference type="NCBI Taxonomy" id="409849"/>
    <lineage>
        <taxon>Eukaryota</taxon>
        <taxon>Metazoa</taxon>
        <taxon>Chordata</taxon>
        <taxon>Craniata</taxon>
        <taxon>Vertebrata</taxon>
        <taxon>Euteleostomi</taxon>
        <taxon>Actinopterygii</taxon>
        <taxon>Neopterygii</taxon>
        <taxon>Teleostei</taxon>
        <taxon>Neoteleostei</taxon>
        <taxon>Acanthomorphata</taxon>
        <taxon>Gobiaria</taxon>
        <taxon>Gobiiformes</taxon>
        <taxon>Gobioidei</taxon>
        <taxon>Gobiidae</taxon>
        <taxon>Oxudercinae</taxon>
        <taxon>Periophthalmus</taxon>
    </lineage>
</organism>
<dbReference type="AlphaFoldDB" id="A0A3B4ASF7"/>
<dbReference type="STRING" id="409849.ENSPMGP00000019655"/>
<dbReference type="Gene3D" id="1.25.40.990">
    <property type="match status" value="1"/>
</dbReference>
<dbReference type="Proteomes" id="UP000261520">
    <property type="component" value="Unplaced"/>
</dbReference>
<dbReference type="Pfam" id="PF03399">
    <property type="entry name" value="SAC3_GANP"/>
    <property type="match status" value="1"/>
</dbReference>
<dbReference type="InterPro" id="IPR045107">
    <property type="entry name" value="SAC3/GANP/THP3"/>
</dbReference>
<dbReference type="Ensembl" id="ENSPMGT00000020947.1">
    <property type="protein sequence ID" value="ENSPMGP00000019655.1"/>
    <property type="gene ID" value="ENSPMGG00000015944.1"/>
</dbReference>
<dbReference type="InterPro" id="IPR005062">
    <property type="entry name" value="SAC3/GANP/THP3_conserved"/>
</dbReference>
<dbReference type="FunFam" id="1.25.40.990:FF:000016">
    <property type="entry name" value="Si:zfos-452g4.1"/>
    <property type="match status" value="1"/>
</dbReference>
<proteinExistence type="predicted"/>
<dbReference type="PANTHER" id="PTHR12436:SF38">
    <property type="entry name" value="SAC3 DOMAIN-CONTAINING PROTEIN 1"/>
    <property type="match status" value="1"/>
</dbReference>
<protein>
    <recommendedName>
        <fullName evidence="2">SAC3/GANP/THP3 conserved domain-containing protein</fullName>
    </recommendedName>
</protein>
<accession>A0A3B4ASF7</accession>
<dbReference type="PANTHER" id="PTHR12436">
    <property type="entry name" value="80 KDA MCM3-ASSOCIATED PROTEIN"/>
    <property type="match status" value="1"/>
</dbReference>
<reference evidence="3" key="1">
    <citation type="submission" date="2025-08" db="UniProtKB">
        <authorList>
            <consortium name="Ensembl"/>
        </authorList>
    </citation>
    <scope>IDENTIFICATION</scope>
</reference>
<evidence type="ECO:0000313" key="3">
    <source>
        <dbReference type="Ensembl" id="ENSPMGP00000019655.1"/>
    </source>
</evidence>
<feature type="domain" description="SAC3/GANP/THP3 conserved" evidence="2">
    <location>
        <begin position="30"/>
        <end position="316"/>
    </location>
</feature>
<evidence type="ECO:0000256" key="1">
    <source>
        <dbReference type="SAM" id="MobiDB-lite"/>
    </source>
</evidence>
<name>A0A3B4ASF7_9GOBI</name>
<dbReference type="GO" id="GO:0005819">
    <property type="term" value="C:spindle"/>
    <property type="evidence" value="ECO:0007669"/>
    <property type="project" value="TreeGrafter"/>
</dbReference>
<reference evidence="3" key="2">
    <citation type="submission" date="2025-09" db="UniProtKB">
        <authorList>
            <consortium name="Ensembl"/>
        </authorList>
    </citation>
    <scope>IDENTIFICATION</scope>
</reference>
<dbReference type="GO" id="GO:0005634">
    <property type="term" value="C:nucleus"/>
    <property type="evidence" value="ECO:0007669"/>
    <property type="project" value="TreeGrafter"/>
</dbReference>
<dbReference type="GO" id="GO:0051298">
    <property type="term" value="P:centrosome duplication"/>
    <property type="evidence" value="ECO:0007669"/>
    <property type="project" value="TreeGrafter"/>
</dbReference>
<feature type="region of interest" description="Disordered" evidence="1">
    <location>
        <begin position="1"/>
        <end position="24"/>
    </location>
</feature>
<evidence type="ECO:0000259" key="2">
    <source>
        <dbReference type="Pfam" id="PF03399"/>
    </source>
</evidence>
<keyword evidence="4" id="KW-1185">Reference proteome</keyword>
<dbReference type="GO" id="GO:0051225">
    <property type="term" value="P:spindle assembly"/>
    <property type="evidence" value="ECO:0007669"/>
    <property type="project" value="TreeGrafter"/>
</dbReference>
<dbReference type="GO" id="GO:0005813">
    <property type="term" value="C:centrosome"/>
    <property type="evidence" value="ECO:0007669"/>
    <property type="project" value="TreeGrafter"/>
</dbReference>
<sequence>QSWRDRGYKQEGTLETPVEESVPKGTCQTMCPAIEMRQRQSQHRLHRYEILTGTEKDRQPRADPLRMVKEYARPAAGKDSTNPSELRPPDVLQKTVHYLIDEIATSQNLHPWTEVYGFVFDRLRAVKQDMIIQRLSGPCCVTILEQTVCFLVYASYRLCGEPLRLYDPKLNDMHVQENLRWLLDCYVSGSAPNDHQEEYEALNLLYNLCTKALQRVMQLPEGLRCTPDISLALSISHAYLERNPVRLLRLAKKLSFLQMCALHRHLTACRRDLLLIYSHGFSSRNCRFPLEKLSHLLDLDTCYTTQYCQLYGVEINLENTVIFTKNAF</sequence>
<evidence type="ECO:0000313" key="4">
    <source>
        <dbReference type="Proteomes" id="UP000261520"/>
    </source>
</evidence>